<dbReference type="GO" id="GO:0003735">
    <property type="term" value="F:structural constituent of ribosome"/>
    <property type="evidence" value="ECO:0007669"/>
    <property type="project" value="UniProtKB-UniRule"/>
</dbReference>
<dbReference type="EMBL" id="PCYK01000003">
    <property type="protein sequence ID" value="PIR46381.1"/>
    <property type="molecule type" value="Genomic_DNA"/>
</dbReference>
<evidence type="ECO:0000256" key="1">
    <source>
        <dbReference type="ARBA" id="ARBA00022980"/>
    </source>
</evidence>
<dbReference type="AlphaFoldDB" id="A0A2H0RIJ7"/>
<evidence type="ECO:0000256" key="6">
    <source>
        <dbReference type="RuleBase" id="RU003870"/>
    </source>
</evidence>
<dbReference type="InterPro" id="IPR000702">
    <property type="entry name" value="Ribosomal_uL6-like"/>
</dbReference>
<dbReference type="PIRSF" id="PIRSF002162">
    <property type="entry name" value="Ribosomal_L6"/>
    <property type="match status" value="1"/>
</dbReference>
<dbReference type="Proteomes" id="UP000230431">
    <property type="component" value="Unassembled WGS sequence"/>
</dbReference>
<feature type="domain" description="Large ribosomal subunit protein uL6 alpha-beta" evidence="7">
    <location>
        <begin position="91"/>
        <end position="163"/>
    </location>
</feature>
<dbReference type="SUPFAM" id="SSF56053">
    <property type="entry name" value="Ribosomal protein L6"/>
    <property type="match status" value="2"/>
</dbReference>
<dbReference type="NCBIfam" id="TIGR03654">
    <property type="entry name" value="L6_bact"/>
    <property type="match status" value="1"/>
</dbReference>
<sequence>MSRIAKQPIILPAGVTVEVKPDALTVKGVHGQITRRLKGEVLINASDKEVQIEPTHQSVTANALSGTYASHLKNMIAGVTKGFEKKLLIEGVGYRYAVNGDKVKLDIGFSHSVEVPIPVGIKVAVEKNAMTITGIDKELVGEFAARIRALKKVEPYKGKGIRYVDEVVRRKQGKKASA</sequence>
<evidence type="ECO:0000256" key="3">
    <source>
        <dbReference type="ARBA" id="ARBA00035454"/>
    </source>
</evidence>
<keyword evidence="6" id="KW-0694">RNA-binding</keyword>
<dbReference type="GO" id="GO:0022625">
    <property type="term" value="C:cytosolic large ribosomal subunit"/>
    <property type="evidence" value="ECO:0007669"/>
    <property type="project" value="UniProtKB-UniRule"/>
</dbReference>
<organism evidence="8 9">
    <name type="scientific">Candidatus Vogelbacteria bacterium CG10_big_fil_rev_8_21_14_0_10_49_38</name>
    <dbReference type="NCBI Taxonomy" id="1975043"/>
    <lineage>
        <taxon>Bacteria</taxon>
        <taxon>Candidatus Vogeliibacteriota</taxon>
    </lineage>
</organism>
<evidence type="ECO:0000313" key="8">
    <source>
        <dbReference type="EMBL" id="PIR46381.1"/>
    </source>
</evidence>
<keyword evidence="2 5" id="KW-0687">Ribonucleoprotein</keyword>
<comment type="function">
    <text evidence="6">This protein binds to the 23S rRNA, and is important in its secondary structure. It is located near the subunit interface in the base of the L7/L12 stalk, and near the tRNA binding site of the peptidyltransferase center.</text>
</comment>
<evidence type="ECO:0000256" key="2">
    <source>
        <dbReference type="ARBA" id="ARBA00023274"/>
    </source>
</evidence>
<dbReference type="InterPro" id="IPR020040">
    <property type="entry name" value="Ribosomal_uL6_a/b-dom"/>
</dbReference>
<evidence type="ECO:0000256" key="5">
    <source>
        <dbReference type="RuleBase" id="RU003869"/>
    </source>
</evidence>
<dbReference type="PANTHER" id="PTHR11655:SF14">
    <property type="entry name" value="LARGE RIBOSOMAL SUBUNIT PROTEIN UL6M"/>
    <property type="match status" value="1"/>
</dbReference>
<name>A0A2H0RIJ7_9BACT</name>
<comment type="caution">
    <text evidence="8">The sequence shown here is derived from an EMBL/GenBank/DDBJ whole genome shotgun (WGS) entry which is preliminary data.</text>
</comment>
<dbReference type="InterPro" id="IPR019906">
    <property type="entry name" value="Ribosomal_uL6_bac-type"/>
</dbReference>
<dbReference type="PRINTS" id="PR00059">
    <property type="entry name" value="RIBOSOMALL6"/>
</dbReference>
<dbReference type="Gene3D" id="3.90.930.12">
    <property type="entry name" value="Ribosomal protein L6, alpha-beta domain"/>
    <property type="match status" value="2"/>
</dbReference>
<dbReference type="Pfam" id="PF00347">
    <property type="entry name" value="Ribosomal_L6"/>
    <property type="match status" value="2"/>
</dbReference>
<comment type="similarity">
    <text evidence="5">Belongs to the universal ribosomal protein uL6 family.</text>
</comment>
<dbReference type="InterPro" id="IPR036789">
    <property type="entry name" value="Ribosomal_uL6-like_a/b-dom_sf"/>
</dbReference>
<dbReference type="GO" id="GO:0019843">
    <property type="term" value="F:rRNA binding"/>
    <property type="evidence" value="ECO:0007669"/>
    <property type="project" value="UniProtKB-UniRule"/>
</dbReference>
<dbReference type="PANTHER" id="PTHR11655">
    <property type="entry name" value="60S/50S RIBOSOMAL PROTEIN L6/L9"/>
    <property type="match status" value="1"/>
</dbReference>
<reference evidence="8 9" key="1">
    <citation type="submission" date="2017-09" db="EMBL/GenBank/DDBJ databases">
        <title>Depth-based differentiation of microbial function through sediment-hosted aquifers and enrichment of novel symbionts in the deep terrestrial subsurface.</title>
        <authorList>
            <person name="Probst A.J."/>
            <person name="Ladd B."/>
            <person name="Jarett J.K."/>
            <person name="Geller-Mcgrath D.E."/>
            <person name="Sieber C.M."/>
            <person name="Emerson J.B."/>
            <person name="Anantharaman K."/>
            <person name="Thomas B.C."/>
            <person name="Malmstrom R."/>
            <person name="Stieglmeier M."/>
            <person name="Klingl A."/>
            <person name="Woyke T."/>
            <person name="Ryan C.M."/>
            <person name="Banfield J.F."/>
        </authorList>
    </citation>
    <scope>NUCLEOTIDE SEQUENCE [LARGE SCALE GENOMIC DNA]</scope>
    <source>
        <strain evidence="8">CG10_big_fil_rev_8_21_14_0_10_49_38</strain>
    </source>
</reference>
<evidence type="ECO:0000256" key="4">
    <source>
        <dbReference type="NCBIfam" id="TIGR03654"/>
    </source>
</evidence>
<feature type="domain" description="Large ribosomal subunit protein uL6 alpha-beta" evidence="7">
    <location>
        <begin position="12"/>
        <end position="82"/>
    </location>
</feature>
<accession>A0A2H0RIJ7</accession>
<gene>
    <name evidence="8" type="ORF">COV08_00415</name>
</gene>
<protein>
    <recommendedName>
        <fullName evidence="3 4">50S ribosomal protein L6</fullName>
    </recommendedName>
</protein>
<evidence type="ECO:0000313" key="9">
    <source>
        <dbReference type="Proteomes" id="UP000230431"/>
    </source>
</evidence>
<proteinExistence type="inferred from homology"/>
<dbReference type="GO" id="GO:0002181">
    <property type="term" value="P:cytoplasmic translation"/>
    <property type="evidence" value="ECO:0007669"/>
    <property type="project" value="TreeGrafter"/>
</dbReference>
<keyword evidence="6" id="KW-0699">rRNA-binding</keyword>
<evidence type="ECO:0000259" key="7">
    <source>
        <dbReference type="Pfam" id="PF00347"/>
    </source>
</evidence>
<keyword evidence="1 5" id="KW-0689">Ribosomal protein</keyword>